<comment type="caution">
    <text evidence="2">The sequence shown here is derived from an EMBL/GenBank/DDBJ whole genome shotgun (WGS) entry which is preliminary data.</text>
</comment>
<evidence type="ECO:0000313" key="2">
    <source>
        <dbReference type="EMBL" id="CAB1437512.1"/>
    </source>
</evidence>
<organism evidence="2 3">
    <name type="scientific">Pleuronectes platessa</name>
    <name type="common">European plaice</name>
    <dbReference type="NCBI Taxonomy" id="8262"/>
    <lineage>
        <taxon>Eukaryota</taxon>
        <taxon>Metazoa</taxon>
        <taxon>Chordata</taxon>
        <taxon>Craniata</taxon>
        <taxon>Vertebrata</taxon>
        <taxon>Euteleostomi</taxon>
        <taxon>Actinopterygii</taxon>
        <taxon>Neopterygii</taxon>
        <taxon>Teleostei</taxon>
        <taxon>Neoteleostei</taxon>
        <taxon>Acanthomorphata</taxon>
        <taxon>Carangaria</taxon>
        <taxon>Pleuronectiformes</taxon>
        <taxon>Pleuronectoidei</taxon>
        <taxon>Pleuronectidae</taxon>
        <taxon>Pleuronectes</taxon>
    </lineage>
</organism>
<keyword evidence="3" id="KW-1185">Reference proteome</keyword>
<dbReference type="EMBL" id="CADEAL010002035">
    <property type="protein sequence ID" value="CAB1437512.1"/>
    <property type="molecule type" value="Genomic_DNA"/>
</dbReference>
<dbReference type="AlphaFoldDB" id="A0A9N7UVA6"/>
<feature type="compositionally biased region" description="Acidic residues" evidence="1">
    <location>
        <begin position="318"/>
        <end position="337"/>
    </location>
</feature>
<protein>
    <submittedName>
        <fullName evidence="2">Uncharacterized protein</fullName>
    </submittedName>
</protein>
<gene>
    <name evidence="2" type="ORF">PLEPLA_LOCUS25481</name>
</gene>
<accession>A0A9N7UVA6</accession>
<sequence length="337" mass="37637">MAKCARDKPLACSPGHSALHHGHGRPGKPKWETLLAVSPSHLAYLGRQKQDHPHEFKRLRPHGKIQSKNTQNSHTFEVVSTFARPKVCCGMECPTKHRLMLCMNLRGPEPDLPPPFPREERDMFGAAEREQSCEKASRKEAGSSGLWQSASEFLSAIAARQQPGPSSYVFEAPHLASYPRASVQKHHHHHRRCCCSTFHLITYSAVQELLNLAILHILQILAGVTSLGERSWYQRTSPEPDFQGNLTDSRTLQLMTLDQEDRSQLGLKMIETHTQVGTTCGGPGSAEGVSCPYNPLVVTNICWWLAMEIWMEGGAEEKEMEDDEEDEEDDEVAAALV</sequence>
<reference evidence="2" key="1">
    <citation type="submission" date="2020-03" db="EMBL/GenBank/DDBJ databases">
        <authorList>
            <person name="Weist P."/>
        </authorList>
    </citation>
    <scope>NUCLEOTIDE SEQUENCE</scope>
</reference>
<name>A0A9N7UVA6_PLEPL</name>
<feature type="region of interest" description="Disordered" evidence="1">
    <location>
        <begin position="316"/>
        <end position="337"/>
    </location>
</feature>
<evidence type="ECO:0000313" key="3">
    <source>
        <dbReference type="Proteomes" id="UP001153269"/>
    </source>
</evidence>
<proteinExistence type="predicted"/>
<evidence type="ECO:0000256" key="1">
    <source>
        <dbReference type="SAM" id="MobiDB-lite"/>
    </source>
</evidence>
<dbReference type="Proteomes" id="UP001153269">
    <property type="component" value="Unassembled WGS sequence"/>
</dbReference>